<feature type="transmembrane region" description="Helical" evidence="15">
    <location>
        <begin position="218"/>
        <end position="238"/>
    </location>
</feature>
<keyword evidence="11 15" id="KW-0472">Membrane</keyword>
<dbReference type="CDD" id="cd18577">
    <property type="entry name" value="ABC_6TM_Pgp_ABCB1_D1_like"/>
    <property type="match status" value="1"/>
</dbReference>
<feature type="transmembrane region" description="Helical" evidence="15">
    <location>
        <begin position="321"/>
        <end position="340"/>
    </location>
</feature>
<feature type="compositionally biased region" description="Acidic residues" evidence="14">
    <location>
        <begin position="667"/>
        <end position="676"/>
    </location>
</feature>
<dbReference type="PANTHER" id="PTHR43394:SF27">
    <property type="entry name" value="ATP-DEPENDENT TRANSLOCASE ABCB1-LIKE"/>
    <property type="match status" value="1"/>
</dbReference>
<dbReference type="GO" id="GO:0005743">
    <property type="term" value="C:mitochondrial inner membrane"/>
    <property type="evidence" value="ECO:0007669"/>
    <property type="project" value="TreeGrafter"/>
</dbReference>
<comment type="subcellular location">
    <subcellularLocation>
        <location evidence="1">Membrane</location>
        <topology evidence="1">Multi-pass membrane protein</topology>
    </subcellularLocation>
</comment>
<name>A0AAV1Z8A1_9ARAC</name>
<feature type="domain" description="ABC transmembrane type-1" evidence="17">
    <location>
        <begin position="84"/>
        <end position="391"/>
    </location>
</feature>
<evidence type="ECO:0000256" key="9">
    <source>
        <dbReference type="ARBA" id="ARBA00022967"/>
    </source>
</evidence>
<feature type="domain" description="ABC transporter" evidence="16">
    <location>
        <begin position="1071"/>
        <end position="1307"/>
    </location>
</feature>
<dbReference type="PROSITE" id="PS50929">
    <property type="entry name" value="ABC_TM1F"/>
    <property type="match status" value="3"/>
</dbReference>
<feature type="transmembrane region" description="Helical" evidence="15">
    <location>
        <begin position="1534"/>
        <end position="1551"/>
    </location>
</feature>
<feature type="transmembrane region" description="Helical" evidence="15">
    <location>
        <begin position="81"/>
        <end position="104"/>
    </location>
</feature>
<feature type="transmembrane region" description="Helical" evidence="15">
    <location>
        <begin position="788"/>
        <end position="817"/>
    </location>
</feature>
<dbReference type="GO" id="GO:0017085">
    <property type="term" value="P:response to insecticide"/>
    <property type="evidence" value="ECO:0007669"/>
    <property type="project" value="UniProtKB-ARBA"/>
</dbReference>
<evidence type="ECO:0000313" key="18">
    <source>
        <dbReference type="EMBL" id="CAL1267611.1"/>
    </source>
</evidence>
<keyword evidence="8" id="KW-0067">ATP-binding</keyword>
<evidence type="ECO:0000256" key="15">
    <source>
        <dbReference type="SAM" id="Phobius"/>
    </source>
</evidence>
<keyword evidence="7" id="KW-0547">Nucleotide-binding</keyword>
<feature type="transmembrane region" description="Helical" evidence="15">
    <location>
        <begin position="360"/>
        <end position="379"/>
    </location>
</feature>
<evidence type="ECO:0000256" key="8">
    <source>
        <dbReference type="ARBA" id="ARBA00022840"/>
    </source>
</evidence>
<keyword evidence="4" id="KW-0813">Transport</keyword>
<keyword evidence="6" id="KW-0677">Repeat</keyword>
<feature type="transmembrane region" description="Helical" evidence="15">
    <location>
        <begin position="1016"/>
        <end position="1034"/>
    </location>
</feature>
<keyword evidence="12" id="KW-0325">Glycoprotein</keyword>
<evidence type="ECO:0000256" key="14">
    <source>
        <dbReference type="SAM" id="MobiDB-lite"/>
    </source>
</evidence>
<dbReference type="EC" id="7.6.2.2" evidence="3"/>
<feature type="transmembrane region" description="Helical" evidence="15">
    <location>
        <begin position="1616"/>
        <end position="1638"/>
    </location>
</feature>
<proteinExistence type="inferred from homology"/>
<keyword evidence="19" id="KW-1185">Reference proteome</keyword>
<organism evidence="18 19">
    <name type="scientific">Larinioides sclopetarius</name>
    <dbReference type="NCBI Taxonomy" id="280406"/>
    <lineage>
        <taxon>Eukaryota</taxon>
        <taxon>Metazoa</taxon>
        <taxon>Ecdysozoa</taxon>
        <taxon>Arthropoda</taxon>
        <taxon>Chelicerata</taxon>
        <taxon>Arachnida</taxon>
        <taxon>Araneae</taxon>
        <taxon>Araneomorphae</taxon>
        <taxon>Entelegynae</taxon>
        <taxon>Araneoidea</taxon>
        <taxon>Araneidae</taxon>
        <taxon>Larinioides</taxon>
    </lineage>
</organism>
<dbReference type="InterPro" id="IPR011527">
    <property type="entry name" value="ABC1_TM_dom"/>
</dbReference>
<evidence type="ECO:0000256" key="6">
    <source>
        <dbReference type="ARBA" id="ARBA00022737"/>
    </source>
</evidence>
<feature type="compositionally biased region" description="Low complexity" evidence="14">
    <location>
        <begin position="1"/>
        <end position="14"/>
    </location>
</feature>
<dbReference type="GO" id="GO:0097254">
    <property type="term" value="P:renal tubular secretion"/>
    <property type="evidence" value="ECO:0007669"/>
    <property type="project" value="UniProtKB-ARBA"/>
</dbReference>
<gene>
    <name evidence="18" type="ORF">LARSCL_LOCUS3772</name>
</gene>
<evidence type="ECO:0000256" key="3">
    <source>
        <dbReference type="ARBA" id="ARBA00012191"/>
    </source>
</evidence>
<dbReference type="CDD" id="cd18578">
    <property type="entry name" value="ABC_6TM_Pgp_ABCB1_D2_like"/>
    <property type="match status" value="2"/>
</dbReference>
<feature type="region of interest" description="Disordered" evidence="14">
    <location>
        <begin position="667"/>
        <end position="694"/>
    </location>
</feature>
<comment type="catalytic activity">
    <reaction evidence="13">
        <text>ATP + H2O + xenobioticSide 1 = ADP + phosphate + xenobioticSide 2.</text>
        <dbReference type="EC" id="7.6.2.2"/>
    </reaction>
</comment>
<reference evidence="18 19" key="1">
    <citation type="submission" date="2024-04" db="EMBL/GenBank/DDBJ databases">
        <authorList>
            <person name="Rising A."/>
            <person name="Reimegard J."/>
            <person name="Sonavane S."/>
            <person name="Akerstrom W."/>
            <person name="Nylinder S."/>
            <person name="Hedman E."/>
            <person name="Kallberg Y."/>
        </authorList>
    </citation>
    <scope>NUCLEOTIDE SEQUENCE [LARGE SCALE GENOMIC DNA]</scope>
</reference>
<dbReference type="FunFam" id="1.20.1560.10:FF:000018">
    <property type="entry name" value="ATP-binding cassette subfamily B member 11"/>
    <property type="match status" value="1"/>
</dbReference>
<comment type="caution">
    <text evidence="18">The sequence shown here is derived from an EMBL/GenBank/DDBJ whole genome shotgun (WGS) entry which is preliminary data.</text>
</comment>
<feature type="transmembrane region" description="Helical" evidence="15">
    <location>
        <begin position="746"/>
        <end position="768"/>
    </location>
</feature>
<feature type="transmembrane region" description="Helical" evidence="15">
    <location>
        <begin position="893"/>
        <end position="910"/>
    </location>
</feature>
<feature type="transmembrane region" description="Helical" evidence="15">
    <location>
        <begin position="1429"/>
        <end position="1457"/>
    </location>
</feature>
<accession>A0AAV1Z8A1</accession>
<keyword evidence="9" id="KW-1278">Translocase</keyword>
<evidence type="ECO:0000256" key="12">
    <source>
        <dbReference type="ARBA" id="ARBA00023180"/>
    </source>
</evidence>
<dbReference type="SUPFAM" id="SSF52540">
    <property type="entry name" value="P-loop containing nucleoside triphosphate hydrolases"/>
    <property type="match status" value="3"/>
</dbReference>
<dbReference type="Proteomes" id="UP001497382">
    <property type="component" value="Unassembled WGS sequence"/>
</dbReference>
<protein>
    <recommendedName>
        <fullName evidence="3">ABC-type xenobiotic transporter</fullName>
        <ecNumber evidence="3">7.6.2.2</ecNumber>
    </recommendedName>
</protein>
<dbReference type="CDD" id="cd03249">
    <property type="entry name" value="ABC_MTABC3_MDL1_MDL2"/>
    <property type="match status" value="3"/>
</dbReference>
<dbReference type="SMART" id="SM00382">
    <property type="entry name" value="AAA"/>
    <property type="match status" value="3"/>
</dbReference>
<feature type="transmembrane region" description="Helical" evidence="15">
    <location>
        <begin position="144"/>
        <end position="166"/>
    </location>
</feature>
<keyword evidence="5 15" id="KW-0812">Transmembrane</keyword>
<dbReference type="PROSITE" id="PS00211">
    <property type="entry name" value="ABC_TRANSPORTER_1"/>
    <property type="match status" value="3"/>
</dbReference>
<dbReference type="GO" id="GO:0005524">
    <property type="term" value="F:ATP binding"/>
    <property type="evidence" value="ECO:0007669"/>
    <property type="project" value="UniProtKB-KW"/>
</dbReference>
<feature type="domain" description="ABC transmembrane type-1" evidence="17">
    <location>
        <begin position="750"/>
        <end position="1036"/>
    </location>
</feature>
<evidence type="ECO:0000256" key="2">
    <source>
        <dbReference type="ARBA" id="ARBA00007577"/>
    </source>
</evidence>
<evidence type="ECO:0000259" key="16">
    <source>
        <dbReference type="PROSITE" id="PS50893"/>
    </source>
</evidence>
<dbReference type="SUPFAM" id="SSF90123">
    <property type="entry name" value="ABC transporter transmembrane region"/>
    <property type="match status" value="3"/>
</dbReference>
<dbReference type="GO" id="GO:0090374">
    <property type="term" value="P:oligopeptide export from mitochondrion"/>
    <property type="evidence" value="ECO:0007669"/>
    <property type="project" value="TreeGrafter"/>
</dbReference>
<feature type="transmembrane region" description="Helical" evidence="15">
    <location>
        <begin position="1650"/>
        <end position="1671"/>
    </location>
</feature>
<feature type="domain" description="ABC transporter" evidence="16">
    <location>
        <begin position="1712"/>
        <end position="1950"/>
    </location>
</feature>
<evidence type="ECO:0000256" key="5">
    <source>
        <dbReference type="ARBA" id="ARBA00022692"/>
    </source>
</evidence>
<dbReference type="Gene3D" id="3.40.50.300">
    <property type="entry name" value="P-loop containing nucleotide triphosphate hydrolases"/>
    <property type="match status" value="3"/>
</dbReference>
<sequence length="1960" mass="215425">MLNSDSKSSSVSSKGYGLLDNEEPLQKLNGEQKNNTANSISKNALPQNQDAKEEKSSEKSDQEKPVNFFALFRYSSSWDKLLMVIGFIVALFSGALWPLVMILFGNFIDQFVNHAVSNSTDSIRGSRSASPKEDFLQETAELSMYNAFLGILLLVISYIIICSFSLSAANQAHKIRCLFMASVLKQDIAWFDTHQTGDFASRMTGDLNKIEDGIGEKIGICISFLSTTLLCTVCGLYYGWKLALVTLSVTPILTVAMGILTKVQAAVTREESEAYGAAGAVAEEALSSIRTVVAFGGEQKEIQRYDKCLAPARKKGIKRGFMTSIGSGLTWFCIFAGYALAFWYGVKLIVDDKDNPNPEYTAGTLLIVFSNIMTASMFFGQTAPYFEAFALARGGAAKIFSVTQRKPDIDSSSKLGKRPDKLDGSITFTNVHFTYPARPDVPVLKGISLSVKPGETIALVGSSGCGKSTIIQLILRFYDTVEGSVEIDENNVKVLNVGWLRSNIGFVGQEPVLFSTTIAENIRYGKNDATLEEIEEAAKLANVHDFISNLPLKYETLVGDRGTQLSGGQKQRIAVARALIKNPKILLLDEATSALDTESEAIVQSALDQASKGRTTIIVAHRLSTIRNADKIYVLSDGMIKEMGSHDELMERKELYYQLVLSQMNEVDDEGTEDTEEGRHTLKHQSSALSSSSVASIDSIQGDHHYRGSASISFEEKGIRYIFKDVDEDESSLSWIRLLKTSLPEWPYLVVGAICSIIMGIHTPLYGIVFGSILGVLSEDTDKILDDNAFYCLIFLLMAVTSFTCSFLQVFLFSVAAEKLTSRLRKMVFCKIITQDIAWFDHPKNSVGSLCAKLTSDAADMQGATGSRISTLLQTLSTFVACLFLALYYNYKIGSLVFAFVPLILLSVYLEGRLTAGQMLNDKTSTEAASKIAIEAIESIRTVASLHQEENFFIQFRNALVQSYSNARRKSHVKAIAFAFAQSIQVFAYSTAFYYGSVLVASGELHYSDLYKVLEGIVVSTAILGQAVAFAPDYHKAKIAAARIFKLLDIKPNIDVFSPIGSVLENVDGNIDFQNVHFNYPSRPNVKVLRRLNLNIESGKTIALVGSSGCGKSTCVQLIERFYEVDKGDVQIDETNVKDLNVGWLRSNIGFVGQEPVLFSTTIEENIRYGKIDATLKEIEEAAKLANVHDFISNLPQKYETLVGDRGTQLSGGQKQRIAVARALIKNPKLLLLDEATSALDTESEAIVQSALDQARKGRTTIIVAHRLSTIRNADKIFVLSDGAIKEIGSHDELMERKGLYYQLVLSQTSEAADANDDETEERPVLNPQISVLSSTSAASAGSKRGINRSVSYPDGATEKQYDFKDEDEEESSLSWIRLLKSSLFVWPYLLIGAISSLIMGLHVPLYGIVFGSILGVLSEPPDQILDKNAVYCLTFLIMAITSCATSFLQTVLFSVASERVTSRFRKMVFSKMITQDIAWFDHPKNSVGSLCAKLTSDASDMQGVTGSRLSTLLQTFSTLCACIFIAVYYNYKIGLVVFAFVPLIILIVGTEKRMTAGLLLSDKASTEAASKIAIEAIENIRTVASLHQEENFFIQFRNALDKSYSHMRKRAHIRAITYALGQCISLFAYSVCFYYGSTLVASGEESYANVYRVLNGIITGCAVVGQVLAFSPDYQKARSAAARVFQILDMKPTIDVLSPDGKILDKVEGKIDLQNVHFNYPSRPKVKVLRGLNLDIDPGKTIALVGSSGCGKSTCVQLIERFYEADKGDVIVENENVKSVNVKNLRSHIGLVSQEPVLFSYSIAENISYGKNDDVADMNEIIAAAKKANIHNFITTLPQGYETSVGLKGTQLSGGQKQRVAIARALLRDPKILLLDEATSALDAESERIVQEALDNARSGRTCLVIAHRLTTIQNADSIAVIHKGKVVEQGTHQELLKRKGHYYKLYNNQYSKKDNVST</sequence>
<comment type="similarity">
    <text evidence="2">Belongs to the ABC transporter superfamily. ABCB family. Multidrug resistance exporter (TC 3.A.1.201) subfamily.</text>
</comment>
<dbReference type="FunFam" id="1.20.1560.10:FF:000009">
    <property type="entry name" value="ABC transporter B family member 1"/>
    <property type="match status" value="2"/>
</dbReference>
<dbReference type="PANTHER" id="PTHR43394">
    <property type="entry name" value="ATP-DEPENDENT PERMEASE MDL1, MITOCHONDRIAL"/>
    <property type="match status" value="1"/>
</dbReference>
<dbReference type="GO" id="GO:0008559">
    <property type="term" value="F:ABC-type xenobiotic transporter activity"/>
    <property type="evidence" value="ECO:0007669"/>
    <property type="project" value="UniProtKB-EC"/>
</dbReference>
<dbReference type="InterPro" id="IPR027417">
    <property type="entry name" value="P-loop_NTPase"/>
</dbReference>
<dbReference type="InterPro" id="IPR039421">
    <property type="entry name" value="Type_1_exporter"/>
</dbReference>
<evidence type="ECO:0000256" key="10">
    <source>
        <dbReference type="ARBA" id="ARBA00022989"/>
    </source>
</evidence>
<evidence type="ECO:0000256" key="1">
    <source>
        <dbReference type="ARBA" id="ARBA00004141"/>
    </source>
</evidence>
<evidence type="ECO:0000256" key="11">
    <source>
        <dbReference type="ARBA" id="ARBA00023136"/>
    </source>
</evidence>
<dbReference type="Gene3D" id="1.20.1560.10">
    <property type="entry name" value="ABC transporter type 1, transmembrane domain"/>
    <property type="match status" value="3"/>
</dbReference>
<dbReference type="GO" id="GO:0016887">
    <property type="term" value="F:ATP hydrolysis activity"/>
    <property type="evidence" value="ECO:0007669"/>
    <property type="project" value="InterPro"/>
</dbReference>
<feature type="transmembrane region" description="Helical" evidence="15">
    <location>
        <begin position="244"/>
        <end position="261"/>
    </location>
</feature>
<dbReference type="Pfam" id="PF00664">
    <property type="entry name" value="ABC_membrane"/>
    <property type="match status" value="3"/>
</dbReference>
<feature type="region of interest" description="Disordered" evidence="14">
    <location>
        <begin position="1"/>
        <end position="59"/>
    </location>
</feature>
<feature type="transmembrane region" description="Helical" evidence="15">
    <location>
        <begin position="1510"/>
        <end position="1528"/>
    </location>
</feature>
<dbReference type="FunFam" id="3.40.50.300:FF:000205">
    <property type="entry name" value="ABC transporter B family member 4"/>
    <property type="match status" value="1"/>
</dbReference>
<evidence type="ECO:0000259" key="17">
    <source>
        <dbReference type="PROSITE" id="PS50929"/>
    </source>
</evidence>
<feature type="transmembrane region" description="Helical" evidence="15">
    <location>
        <begin position="975"/>
        <end position="996"/>
    </location>
</feature>
<feature type="compositionally biased region" description="Basic and acidic residues" evidence="14">
    <location>
        <begin position="50"/>
        <end position="59"/>
    </location>
</feature>
<dbReference type="NCBIfam" id="NF010167">
    <property type="entry name" value="PRK13648.1"/>
    <property type="match status" value="3"/>
</dbReference>
<dbReference type="EMBL" id="CAXIEN010000029">
    <property type="protein sequence ID" value="CAL1267611.1"/>
    <property type="molecule type" value="Genomic_DNA"/>
</dbReference>
<dbReference type="InterPro" id="IPR003593">
    <property type="entry name" value="AAA+_ATPase"/>
</dbReference>
<dbReference type="InterPro" id="IPR017871">
    <property type="entry name" value="ABC_transporter-like_CS"/>
</dbReference>
<feature type="domain" description="ABC transporter" evidence="16">
    <location>
        <begin position="426"/>
        <end position="662"/>
    </location>
</feature>
<evidence type="ECO:0000256" key="4">
    <source>
        <dbReference type="ARBA" id="ARBA00022448"/>
    </source>
</evidence>
<dbReference type="InterPro" id="IPR036640">
    <property type="entry name" value="ABC1_TM_sf"/>
</dbReference>
<feature type="domain" description="ABC transmembrane type-1" evidence="17">
    <location>
        <begin position="1391"/>
        <end position="1677"/>
    </location>
</feature>
<evidence type="ECO:0000256" key="13">
    <source>
        <dbReference type="ARBA" id="ARBA00034018"/>
    </source>
</evidence>
<dbReference type="Pfam" id="PF00005">
    <property type="entry name" value="ABC_tran"/>
    <property type="match status" value="3"/>
</dbReference>
<evidence type="ECO:0000313" key="19">
    <source>
        <dbReference type="Proteomes" id="UP001497382"/>
    </source>
</evidence>
<evidence type="ECO:0000256" key="7">
    <source>
        <dbReference type="ARBA" id="ARBA00022741"/>
    </source>
</evidence>
<dbReference type="GO" id="GO:0015421">
    <property type="term" value="F:ABC-type oligopeptide transporter activity"/>
    <property type="evidence" value="ECO:0007669"/>
    <property type="project" value="TreeGrafter"/>
</dbReference>
<dbReference type="PROSITE" id="PS50893">
    <property type="entry name" value="ABC_TRANSPORTER_2"/>
    <property type="match status" value="3"/>
</dbReference>
<keyword evidence="10 15" id="KW-1133">Transmembrane helix</keyword>
<feature type="compositionally biased region" description="Polar residues" evidence="14">
    <location>
        <begin position="29"/>
        <end position="49"/>
    </location>
</feature>
<dbReference type="FunFam" id="3.40.50.300:FF:000479">
    <property type="entry name" value="Multidrug resistance protein 1A"/>
    <property type="match status" value="2"/>
</dbReference>
<dbReference type="InterPro" id="IPR003439">
    <property type="entry name" value="ABC_transporter-like_ATP-bd"/>
</dbReference>
<feature type="transmembrane region" description="Helical" evidence="15">
    <location>
        <begin position="1384"/>
        <end position="1409"/>
    </location>
</feature>
<feature type="transmembrane region" description="Helical" evidence="15">
    <location>
        <begin position="869"/>
        <end position="887"/>
    </location>
</feature>